<protein>
    <submittedName>
        <fullName evidence="2">Uncharacterized protein</fullName>
    </submittedName>
</protein>
<organism evidence="2">
    <name type="scientific">Anguilla anguilla</name>
    <name type="common">European freshwater eel</name>
    <name type="synonym">Muraena anguilla</name>
    <dbReference type="NCBI Taxonomy" id="7936"/>
    <lineage>
        <taxon>Eukaryota</taxon>
        <taxon>Metazoa</taxon>
        <taxon>Chordata</taxon>
        <taxon>Craniata</taxon>
        <taxon>Vertebrata</taxon>
        <taxon>Euteleostomi</taxon>
        <taxon>Actinopterygii</taxon>
        <taxon>Neopterygii</taxon>
        <taxon>Teleostei</taxon>
        <taxon>Anguilliformes</taxon>
        <taxon>Anguillidae</taxon>
        <taxon>Anguilla</taxon>
    </lineage>
</organism>
<proteinExistence type="predicted"/>
<feature type="region of interest" description="Disordered" evidence="1">
    <location>
        <begin position="1"/>
        <end position="29"/>
    </location>
</feature>
<evidence type="ECO:0000256" key="1">
    <source>
        <dbReference type="SAM" id="MobiDB-lite"/>
    </source>
</evidence>
<name>A0A0E9QD00_ANGAN</name>
<sequence length="70" mass="7737">MSKCQSSWTGGSCKMNNTKKLPSGQMVHSNGNTITGSTANLMDKKYPVSIKLINNCFMMNVKLDFNLFTV</sequence>
<dbReference type="AlphaFoldDB" id="A0A0E9QD00"/>
<dbReference type="EMBL" id="GBXM01094205">
    <property type="protein sequence ID" value="JAH14372.1"/>
    <property type="molecule type" value="Transcribed_RNA"/>
</dbReference>
<accession>A0A0E9QD00</accession>
<reference evidence="2" key="2">
    <citation type="journal article" date="2015" name="Fish Shellfish Immunol.">
        <title>Early steps in the European eel (Anguilla anguilla)-Vibrio vulnificus interaction in the gills: Role of the RtxA13 toxin.</title>
        <authorList>
            <person name="Callol A."/>
            <person name="Pajuelo D."/>
            <person name="Ebbesson L."/>
            <person name="Teles M."/>
            <person name="MacKenzie S."/>
            <person name="Amaro C."/>
        </authorList>
    </citation>
    <scope>NUCLEOTIDE SEQUENCE</scope>
</reference>
<evidence type="ECO:0000313" key="2">
    <source>
        <dbReference type="EMBL" id="JAH14372.1"/>
    </source>
</evidence>
<reference evidence="2" key="1">
    <citation type="submission" date="2014-11" db="EMBL/GenBank/DDBJ databases">
        <authorList>
            <person name="Amaro Gonzalez C."/>
        </authorList>
    </citation>
    <scope>NUCLEOTIDE SEQUENCE</scope>
</reference>